<comment type="caution">
    <text evidence="11">The sequence shown here is derived from an EMBL/GenBank/DDBJ whole genome shotgun (WGS) entry which is preliminary data.</text>
</comment>
<comment type="subcellular location">
    <subcellularLocation>
        <location evidence="1 10">Cell membrane</location>
        <topology evidence="1 10">Multi-pass membrane protein</topology>
    </subcellularLocation>
</comment>
<keyword evidence="10" id="KW-0406">Ion transport</keyword>
<dbReference type="InterPro" id="IPR003691">
    <property type="entry name" value="FluC"/>
</dbReference>
<evidence type="ECO:0000256" key="10">
    <source>
        <dbReference type="HAMAP-Rule" id="MF_00454"/>
    </source>
</evidence>
<dbReference type="Pfam" id="PF02537">
    <property type="entry name" value="CRCB"/>
    <property type="match status" value="1"/>
</dbReference>
<dbReference type="PANTHER" id="PTHR28259:SF1">
    <property type="entry name" value="FLUORIDE EXPORT PROTEIN 1-RELATED"/>
    <property type="match status" value="1"/>
</dbReference>
<keyword evidence="3 10" id="KW-0812">Transmembrane</keyword>
<comment type="similarity">
    <text evidence="7 10">Belongs to the fluoride channel Fluc/FEX (TC 1.A.43) family.</text>
</comment>
<dbReference type="PANTHER" id="PTHR28259">
    <property type="entry name" value="FLUORIDE EXPORT PROTEIN 1-RELATED"/>
    <property type="match status" value="1"/>
</dbReference>
<comment type="activity regulation">
    <text evidence="10">Na(+) is not transported, but it plays an essential structural role and its presence is essential for fluoride channel function.</text>
</comment>
<feature type="transmembrane region" description="Helical" evidence="10">
    <location>
        <begin position="12"/>
        <end position="32"/>
    </location>
</feature>
<feature type="binding site" evidence="10">
    <location>
        <position position="86"/>
    </location>
    <ligand>
        <name>Na(+)</name>
        <dbReference type="ChEBI" id="CHEBI:29101"/>
        <note>structural</note>
    </ligand>
</feature>
<comment type="function">
    <text evidence="9 10">Fluoride-specific ion channel. Important for reducing fluoride concentration in the cell, thus reducing its toxicity.</text>
</comment>
<evidence type="ECO:0000256" key="4">
    <source>
        <dbReference type="ARBA" id="ARBA00022989"/>
    </source>
</evidence>
<keyword evidence="6 10" id="KW-0407">Ion channel</keyword>
<sequence length="140" mass="13938">MVGPRTAVLRGQGPAVAAVAAGGVLGALARWAVGLQLPPVAGAFPWGTLGINVVGSLLMGVLVVVVTEVRDAHPLVRPFLGTGVLGGFTTFSTFAVDAETLLDGGHRATALAYLAATIVGAVGACAIAMTVTRRLGGVPR</sequence>
<proteinExistence type="inferred from homology"/>
<dbReference type="HAMAP" id="MF_00454">
    <property type="entry name" value="FluC"/>
    <property type="match status" value="1"/>
</dbReference>
<evidence type="ECO:0000256" key="7">
    <source>
        <dbReference type="ARBA" id="ARBA00035120"/>
    </source>
</evidence>
<keyword evidence="10" id="KW-0915">Sodium</keyword>
<evidence type="ECO:0000313" key="12">
    <source>
        <dbReference type="Proteomes" id="UP001370100"/>
    </source>
</evidence>
<accession>A0ABU8N7U9</accession>
<protein>
    <recommendedName>
        <fullName evidence="10">Fluoride-specific ion channel FluC</fullName>
    </recommendedName>
</protein>
<dbReference type="Proteomes" id="UP001370100">
    <property type="component" value="Unassembled WGS sequence"/>
</dbReference>
<keyword evidence="10" id="KW-0813">Transport</keyword>
<evidence type="ECO:0000256" key="8">
    <source>
        <dbReference type="ARBA" id="ARBA00035585"/>
    </source>
</evidence>
<keyword evidence="5 10" id="KW-0472">Membrane</keyword>
<keyword evidence="10" id="KW-0479">Metal-binding</keyword>
<gene>
    <name evidence="10 11" type="primary">crcB</name>
    <name evidence="10" type="synonym">fluC</name>
    <name evidence="11" type="ORF">WCD41_18555</name>
</gene>
<organism evidence="11 12">
    <name type="scientific">Actinomycetospora aeridis</name>
    <dbReference type="NCBI Taxonomy" id="3129231"/>
    <lineage>
        <taxon>Bacteria</taxon>
        <taxon>Bacillati</taxon>
        <taxon>Actinomycetota</taxon>
        <taxon>Actinomycetes</taxon>
        <taxon>Pseudonocardiales</taxon>
        <taxon>Pseudonocardiaceae</taxon>
        <taxon>Actinomycetospora</taxon>
    </lineage>
</organism>
<evidence type="ECO:0000256" key="1">
    <source>
        <dbReference type="ARBA" id="ARBA00004651"/>
    </source>
</evidence>
<reference evidence="11 12" key="1">
    <citation type="submission" date="2024-03" db="EMBL/GenBank/DDBJ databases">
        <title>Actinomycetospora sp. OC33-EN06, a novel actinomycete isolated from wild orchid (Aerides multiflora).</title>
        <authorList>
            <person name="Suriyachadkun C."/>
        </authorList>
    </citation>
    <scope>NUCLEOTIDE SEQUENCE [LARGE SCALE GENOMIC DNA]</scope>
    <source>
        <strain evidence="11 12">OC33-EN06</strain>
    </source>
</reference>
<comment type="catalytic activity">
    <reaction evidence="8">
        <text>fluoride(in) = fluoride(out)</text>
        <dbReference type="Rhea" id="RHEA:76159"/>
        <dbReference type="ChEBI" id="CHEBI:17051"/>
    </reaction>
    <physiologicalReaction direction="left-to-right" evidence="8">
        <dbReference type="Rhea" id="RHEA:76160"/>
    </physiologicalReaction>
</comment>
<name>A0ABU8N7U9_9PSEU</name>
<evidence type="ECO:0000256" key="9">
    <source>
        <dbReference type="ARBA" id="ARBA00049940"/>
    </source>
</evidence>
<keyword evidence="2 10" id="KW-1003">Cell membrane</keyword>
<keyword evidence="4 10" id="KW-1133">Transmembrane helix</keyword>
<keyword evidence="12" id="KW-1185">Reference proteome</keyword>
<dbReference type="RefSeq" id="WP_337715060.1">
    <property type="nucleotide sequence ID" value="NZ_JBBEGL010000005.1"/>
</dbReference>
<dbReference type="EMBL" id="JBBEGL010000005">
    <property type="protein sequence ID" value="MEJ2888468.1"/>
    <property type="molecule type" value="Genomic_DNA"/>
</dbReference>
<feature type="transmembrane region" description="Helical" evidence="10">
    <location>
        <begin position="44"/>
        <end position="67"/>
    </location>
</feature>
<evidence type="ECO:0000256" key="2">
    <source>
        <dbReference type="ARBA" id="ARBA00022475"/>
    </source>
</evidence>
<evidence type="ECO:0000256" key="3">
    <source>
        <dbReference type="ARBA" id="ARBA00022692"/>
    </source>
</evidence>
<feature type="binding site" evidence="10">
    <location>
        <position position="89"/>
    </location>
    <ligand>
        <name>Na(+)</name>
        <dbReference type="ChEBI" id="CHEBI:29101"/>
        <note>structural</note>
    </ligand>
</feature>
<evidence type="ECO:0000313" key="11">
    <source>
        <dbReference type="EMBL" id="MEJ2888468.1"/>
    </source>
</evidence>
<feature type="transmembrane region" description="Helical" evidence="10">
    <location>
        <begin position="110"/>
        <end position="131"/>
    </location>
</feature>
<evidence type="ECO:0000256" key="5">
    <source>
        <dbReference type="ARBA" id="ARBA00023136"/>
    </source>
</evidence>
<evidence type="ECO:0000256" key="6">
    <source>
        <dbReference type="ARBA" id="ARBA00023303"/>
    </source>
</evidence>
<dbReference type="NCBIfam" id="TIGR00494">
    <property type="entry name" value="crcB"/>
    <property type="match status" value="1"/>
</dbReference>
<feature type="transmembrane region" description="Helical" evidence="10">
    <location>
        <begin position="79"/>
        <end position="98"/>
    </location>
</feature>